<dbReference type="GeneID" id="19210986"/>
<proteinExistence type="predicted"/>
<keyword evidence="3" id="KW-1185">Reference proteome</keyword>
<evidence type="ECO:0000313" key="3">
    <source>
        <dbReference type="Proteomes" id="UP000053558"/>
    </source>
</evidence>
<evidence type="ECO:0000313" key="2">
    <source>
        <dbReference type="EMBL" id="EIW74778.1"/>
    </source>
</evidence>
<sequence length="58" mass="6523">MTTNIPRGVRDDEQSVLTENIGRSTGLADKQQPSLAERRKQSPCYKNLGTRKAPMSKY</sequence>
<dbReference type="RefSeq" id="XP_007774856.1">
    <property type="nucleotide sequence ID" value="XM_007776666.1"/>
</dbReference>
<dbReference type="AlphaFoldDB" id="A0A5M3M5X2"/>
<organism evidence="2 3">
    <name type="scientific">Coniophora puteana (strain RWD-64-598)</name>
    <name type="common">Brown rot fungus</name>
    <dbReference type="NCBI Taxonomy" id="741705"/>
    <lineage>
        <taxon>Eukaryota</taxon>
        <taxon>Fungi</taxon>
        <taxon>Dikarya</taxon>
        <taxon>Basidiomycota</taxon>
        <taxon>Agaricomycotina</taxon>
        <taxon>Agaricomycetes</taxon>
        <taxon>Agaricomycetidae</taxon>
        <taxon>Boletales</taxon>
        <taxon>Coniophorineae</taxon>
        <taxon>Coniophoraceae</taxon>
        <taxon>Coniophora</taxon>
    </lineage>
</organism>
<dbReference type="EMBL" id="JH711590">
    <property type="protein sequence ID" value="EIW74778.1"/>
    <property type="molecule type" value="Genomic_DNA"/>
</dbReference>
<accession>A0A5M3M5X2</accession>
<reference evidence="3" key="1">
    <citation type="journal article" date="2012" name="Science">
        <title>The Paleozoic origin of enzymatic lignin decomposition reconstructed from 31 fungal genomes.</title>
        <authorList>
            <person name="Floudas D."/>
            <person name="Binder M."/>
            <person name="Riley R."/>
            <person name="Barry K."/>
            <person name="Blanchette R.A."/>
            <person name="Henrissat B."/>
            <person name="Martinez A.T."/>
            <person name="Otillar R."/>
            <person name="Spatafora J.W."/>
            <person name="Yadav J.S."/>
            <person name="Aerts A."/>
            <person name="Benoit I."/>
            <person name="Boyd A."/>
            <person name="Carlson A."/>
            <person name="Copeland A."/>
            <person name="Coutinho P.M."/>
            <person name="de Vries R.P."/>
            <person name="Ferreira P."/>
            <person name="Findley K."/>
            <person name="Foster B."/>
            <person name="Gaskell J."/>
            <person name="Glotzer D."/>
            <person name="Gorecki P."/>
            <person name="Heitman J."/>
            <person name="Hesse C."/>
            <person name="Hori C."/>
            <person name="Igarashi K."/>
            <person name="Jurgens J.A."/>
            <person name="Kallen N."/>
            <person name="Kersten P."/>
            <person name="Kohler A."/>
            <person name="Kuees U."/>
            <person name="Kumar T.K.A."/>
            <person name="Kuo A."/>
            <person name="LaButti K."/>
            <person name="Larrondo L.F."/>
            <person name="Lindquist E."/>
            <person name="Ling A."/>
            <person name="Lombard V."/>
            <person name="Lucas S."/>
            <person name="Lundell T."/>
            <person name="Martin R."/>
            <person name="McLaughlin D.J."/>
            <person name="Morgenstern I."/>
            <person name="Morin E."/>
            <person name="Murat C."/>
            <person name="Nagy L.G."/>
            <person name="Nolan M."/>
            <person name="Ohm R.A."/>
            <person name="Patyshakuliyeva A."/>
            <person name="Rokas A."/>
            <person name="Ruiz-Duenas F.J."/>
            <person name="Sabat G."/>
            <person name="Salamov A."/>
            <person name="Samejima M."/>
            <person name="Schmutz J."/>
            <person name="Slot J.C."/>
            <person name="St John F."/>
            <person name="Stenlid J."/>
            <person name="Sun H."/>
            <person name="Sun S."/>
            <person name="Syed K."/>
            <person name="Tsang A."/>
            <person name="Wiebenga A."/>
            <person name="Young D."/>
            <person name="Pisabarro A."/>
            <person name="Eastwood D.C."/>
            <person name="Martin F."/>
            <person name="Cullen D."/>
            <person name="Grigoriev I.V."/>
            <person name="Hibbett D.S."/>
        </authorList>
    </citation>
    <scope>NUCLEOTIDE SEQUENCE [LARGE SCALE GENOMIC DNA]</scope>
    <source>
        <strain evidence="3">RWD-64-598 SS2</strain>
    </source>
</reference>
<dbReference type="Proteomes" id="UP000053558">
    <property type="component" value="Unassembled WGS sequence"/>
</dbReference>
<protein>
    <submittedName>
        <fullName evidence="2">Uncharacterized protein</fullName>
    </submittedName>
</protein>
<evidence type="ECO:0000256" key="1">
    <source>
        <dbReference type="SAM" id="MobiDB-lite"/>
    </source>
</evidence>
<gene>
    <name evidence="2" type="ORF">CONPUDRAFT_85589</name>
</gene>
<feature type="region of interest" description="Disordered" evidence="1">
    <location>
        <begin position="1"/>
        <end position="58"/>
    </location>
</feature>
<name>A0A5M3M5X2_CONPW</name>
<dbReference type="KEGG" id="cput:CONPUDRAFT_85589"/>
<comment type="caution">
    <text evidence="2">The sequence shown here is derived from an EMBL/GenBank/DDBJ whole genome shotgun (WGS) entry which is preliminary data.</text>
</comment>